<feature type="compositionally biased region" description="Basic and acidic residues" evidence="1">
    <location>
        <begin position="156"/>
        <end position="168"/>
    </location>
</feature>
<feature type="compositionally biased region" description="Gly residues" evidence="1">
    <location>
        <begin position="282"/>
        <end position="291"/>
    </location>
</feature>
<organism evidence="2 3">
    <name type="scientific">Kwoniella heveanensis BCC8398</name>
    <dbReference type="NCBI Taxonomy" id="1296120"/>
    <lineage>
        <taxon>Eukaryota</taxon>
        <taxon>Fungi</taxon>
        <taxon>Dikarya</taxon>
        <taxon>Basidiomycota</taxon>
        <taxon>Agaricomycotina</taxon>
        <taxon>Tremellomycetes</taxon>
        <taxon>Tremellales</taxon>
        <taxon>Cryptococcaceae</taxon>
        <taxon>Kwoniella</taxon>
    </lineage>
</organism>
<feature type="compositionally biased region" description="Basic residues" evidence="1">
    <location>
        <begin position="296"/>
        <end position="305"/>
    </location>
</feature>
<feature type="compositionally biased region" description="Basic and acidic residues" evidence="1">
    <location>
        <begin position="307"/>
        <end position="322"/>
    </location>
</feature>
<sequence>MPSLSYAPDKYVLVLASTLALGFIGLPSTVLGIATAVPPDAPGPISEKATTLMSRSDHPYGSPQFGGCISAESFNALVHSSESYGFVSSQVDEGSCTVTFLDSPLVFEGCYPHLSGTPFLRLSDVDPHMDLELCLKICSTDVYDTEVVGFRAVELDSRGKPRQDRESIGDPDAASTIPGADHGDTGTHDNNQNHQYDDVSPHAGAWDADRRIDARADEAGNGRAMDRGAVEKPKVGKARTPKDRGKNGKEQKQKQKQTPKQRIGSDWATRWGWECACYSGGKEGLGMGSGPDHGKSRSKIKRTSKCGKGDHWRYVVSPRDRQ</sequence>
<feature type="region of interest" description="Disordered" evidence="1">
    <location>
        <begin position="156"/>
        <end position="203"/>
    </location>
</feature>
<proteinExistence type="predicted"/>
<feature type="region of interest" description="Disordered" evidence="1">
    <location>
        <begin position="217"/>
        <end position="265"/>
    </location>
</feature>
<dbReference type="OrthoDB" id="10338497at2759"/>
<accession>A0A1B9GJE9</accession>
<evidence type="ECO:0000256" key="1">
    <source>
        <dbReference type="SAM" id="MobiDB-lite"/>
    </source>
</evidence>
<dbReference type="AlphaFoldDB" id="A0A1B9GJE9"/>
<evidence type="ECO:0000313" key="2">
    <source>
        <dbReference type="EMBL" id="OCF31121.1"/>
    </source>
</evidence>
<feature type="region of interest" description="Disordered" evidence="1">
    <location>
        <begin position="282"/>
        <end position="322"/>
    </location>
</feature>
<dbReference type="EMBL" id="KI669513">
    <property type="protein sequence ID" value="OCF31121.1"/>
    <property type="molecule type" value="Genomic_DNA"/>
</dbReference>
<reference evidence="3" key="2">
    <citation type="submission" date="2013-12" db="EMBL/GenBank/DDBJ databases">
        <title>Evolution of pathogenesis and genome organization in the Tremellales.</title>
        <authorList>
            <person name="Cuomo C."/>
            <person name="Litvintseva A."/>
            <person name="Heitman J."/>
            <person name="Chen Y."/>
            <person name="Sun S."/>
            <person name="Springer D."/>
            <person name="Dromer F."/>
            <person name="Young S."/>
            <person name="Zeng Q."/>
            <person name="Chapman S."/>
            <person name="Gujja S."/>
            <person name="Saif S."/>
            <person name="Birren B."/>
        </authorList>
    </citation>
    <scope>NUCLEOTIDE SEQUENCE [LARGE SCALE GENOMIC DNA]</scope>
    <source>
        <strain evidence="3">BCC8398</strain>
    </source>
</reference>
<reference evidence="2 3" key="1">
    <citation type="submission" date="2013-07" db="EMBL/GenBank/DDBJ databases">
        <title>The Genome Sequence of Cryptococcus heveanensis BCC8398.</title>
        <authorList>
            <consortium name="The Broad Institute Genome Sequencing Platform"/>
            <person name="Cuomo C."/>
            <person name="Litvintseva A."/>
            <person name="Chen Y."/>
            <person name="Heitman J."/>
            <person name="Sun S."/>
            <person name="Springer D."/>
            <person name="Dromer F."/>
            <person name="Young S.K."/>
            <person name="Zeng Q."/>
            <person name="Gargeya S."/>
            <person name="Fitzgerald M."/>
            <person name="Abouelleil A."/>
            <person name="Alvarado L."/>
            <person name="Berlin A.M."/>
            <person name="Chapman S.B."/>
            <person name="Dewar J."/>
            <person name="Goldberg J."/>
            <person name="Griggs A."/>
            <person name="Gujja S."/>
            <person name="Hansen M."/>
            <person name="Howarth C."/>
            <person name="Imamovic A."/>
            <person name="Larimer J."/>
            <person name="McCowan C."/>
            <person name="Murphy C."/>
            <person name="Pearson M."/>
            <person name="Priest M."/>
            <person name="Roberts A."/>
            <person name="Saif S."/>
            <person name="Shea T."/>
            <person name="Sykes S."/>
            <person name="Wortman J."/>
            <person name="Nusbaum C."/>
            <person name="Birren B."/>
        </authorList>
    </citation>
    <scope>NUCLEOTIDE SEQUENCE [LARGE SCALE GENOMIC DNA]</scope>
    <source>
        <strain evidence="2 3">BCC8398</strain>
    </source>
</reference>
<gene>
    <name evidence="2" type="ORF">I316_07253</name>
</gene>
<feature type="compositionally biased region" description="Basic and acidic residues" evidence="1">
    <location>
        <begin position="217"/>
        <end position="253"/>
    </location>
</feature>
<evidence type="ECO:0000313" key="3">
    <source>
        <dbReference type="Proteomes" id="UP000092666"/>
    </source>
</evidence>
<protein>
    <submittedName>
        <fullName evidence="2">Uncharacterized protein</fullName>
    </submittedName>
</protein>
<dbReference type="Proteomes" id="UP000092666">
    <property type="component" value="Unassembled WGS sequence"/>
</dbReference>
<name>A0A1B9GJE9_9TREE</name>
<keyword evidence="3" id="KW-1185">Reference proteome</keyword>